<keyword evidence="2" id="KW-1185">Reference proteome</keyword>
<accession>A0ACC2W5Y8</accession>
<dbReference type="Proteomes" id="UP001241377">
    <property type="component" value="Unassembled WGS sequence"/>
</dbReference>
<proteinExistence type="predicted"/>
<organism evidence="1 2">
    <name type="scientific">Naganishia cerealis</name>
    <dbReference type="NCBI Taxonomy" id="610337"/>
    <lineage>
        <taxon>Eukaryota</taxon>
        <taxon>Fungi</taxon>
        <taxon>Dikarya</taxon>
        <taxon>Basidiomycota</taxon>
        <taxon>Agaricomycotina</taxon>
        <taxon>Tremellomycetes</taxon>
        <taxon>Filobasidiales</taxon>
        <taxon>Filobasidiaceae</taxon>
        <taxon>Naganishia</taxon>
    </lineage>
</organism>
<protein>
    <submittedName>
        <fullName evidence="1">Uncharacterized protein</fullName>
    </submittedName>
</protein>
<dbReference type="EMBL" id="JASBWR010000028">
    <property type="protein sequence ID" value="KAJ9106760.1"/>
    <property type="molecule type" value="Genomic_DNA"/>
</dbReference>
<sequence length="188" mass="21328">MSTIVQEEPIIANIYSSPDFTGLPWYRRFFINFKRIRPTDSIQPLSNHLAEIWESWNKAQASGDVNTIRQISISQALETAKNRAQHQIGGGTVMTWAVDRYISKPKAIDARVLQVDSTGQTKLAQVIVKLETDQTLTIKPRSRAPQTLRSTATEYYAFEKLLSNSESKWKIKQKLSPYSGGELPKDLM</sequence>
<reference evidence="1" key="1">
    <citation type="submission" date="2023-04" db="EMBL/GenBank/DDBJ databases">
        <title>Draft Genome sequencing of Naganishia species isolated from polar environments using Oxford Nanopore Technology.</title>
        <authorList>
            <person name="Leo P."/>
            <person name="Venkateswaran K."/>
        </authorList>
    </citation>
    <scope>NUCLEOTIDE SEQUENCE</scope>
    <source>
        <strain evidence="1">MNA-CCFEE 5261</strain>
    </source>
</reference>
<name>A0ACC2W5Y8_9TREE</name>
<comment type="caution">
    <text evidence="1">The sequence shown here is derived from an EMBL/GenBank/DDBJ whole genome shotgun (WGS) entry which is preliminary data.</text>
</comment>
<evidence type="ECO:0000313" key="2">
    <source>
        <dbReference type="Proteomes" id="UP001241377"/>
    </source>
</evidence>
<evidence type="ECO:0000313" key="1">
    <source>
        <dbReference type="EMBL" id="KAJ9106760.1"/>
    </source>
</evidence>
<gene>
    <name evidence="1" type="ORF">QFC19_003073</name>
</gene>